<feature type="transmembrane region" description="Helical" evidence="1">
    <location>
        <begin position="17"/>
        <end position="35"/>
    </location>
</feature>
<feature type="transmembrane region" description="Helical" evidence="1">
    <location>
        <begin position="272"/>
        <end position="292"/>
    </location>
</feature>
<keyword evidence="1" id="KW-1133">Transmembrane helix</keyword>
<keyword evidence="4" id="KW-1185">Reference proteome</keyword>
<feature type="transmembrane region" description="Helical" evidence="1">
    <location>
        <begin position="368"/>
        <end position="389"/>
    </location>
</feature>
<reference evidence="4" key="1">
    <citation type="submission" date="2017-08" db="EMBL/GenBank/DDBJ databases">
        <authorList>
            <person name="Grouzdev D.S."/>
            <person name="Gaisin V.A."/>
            <person name="Rysina M.S."/>
            <person name="Gorlenko V.M."/>
        </authorList>
    </citation>
    <scope>NUCLEOTIDE SEQUENCE [LARGE SCALE GENOMIC DNA]</scope>
    <source>
        <strain evidence="4">Kir15-3F</strain>
    </source>
</reference>
<dbReference type="AlphaFoldDB" id="A0A2A6REE3"/>
<dbReference type="InterPro" id="IPR038731">
    <property type="entry name" value="RgtA/B/C-like"/>
</dbReference>
<protein>
    <recommendedName>
        <fullName evidence="2">Glycosyltransferase RgtA/B/C/D-like domain-containing protein</fullName>
    </recommendedName>
</protein>
<dbReference type="Pfam" id="PF13231">
    <property type="entry name" value="PMT_2"/>
    <property type="match status" value="1"/>
</dbReference>
<evidence type="ECO:0000313" key="3">
    <source>
        <dbReference type="EMBL" id="PDW01321.1"/>
    </source>
</evidence>
<evidence type="ECO:0000259" key="2">
    <source>
        <dbReference type="Pfam" id="PF13231"/>
    </source>
</evidence>
<feature type="transmembrane region" description="Helical" evidence="1">
    <location>
        <begin position="140"/>
        <end position="156"/>
    </location>
</feature>
<dbReference type="Proteomes" id="UP000220527">
    <property type="component" value="Unassembled WGS sequence"/>
</dbReference>
<feature type="domain" description="Glycosyltransferase RgtA/B/C/D-like" evidence="2">
    <location>
        <begin position="107"/>
        <end position="246"/>
    </location>
</feature>
<feature type="transmembrane region" description="Helical" evidence="1">
    <location>
        <begin position="106"/>
        <end position="128"/>
    </location>
</feature>
<evidence type="ECO:0000256" key="1">
    <source>
        <dbReference type="SAM" id="Phobius"/>
    </source>
</evidence>
<dbReference type="EMBL" id="NQWI01000146">
    <property type="protein sequence ID" value="PDW01321.1"/>
    <property type="molecule type" value="Genomic_DNA"/>
</dbReference>
<feature type="transmembrane region" description="Helical" evidence="1">
    <location>
        <begin position="229"/>
        <end position="251"/>
    </location>
</feature>
<name>A0A2A6REE3_9CHLR</name>
<keyword evidence="1" id="KW-0472">Membrane</keyword>
<dbReference type="OrthoDB" id="136918at2"/>
<feature type="transmembrane region" description="Helical" evidence="1">
    <location>
        <begin position="191"/>
        <end position="223"/>
    </location>
</feature>
<organism evidence="3 4">
    <name type="scientific">Candidatus Viridilinea mediisalina</name>
    <dbReference type="NCBI Taxonomy" id="2024553"/>
    <lineage>
        <taxon>Bacteria</taxon>
        <taxon>Bacillati</taxon>
        <taxon>Chloroflexota</taxon>
        <taxon>Chloroflexia</taxon>
        <taxon>Chloroflexales</taxon>
        <taxon>Chloroflexineae</taxon>
        <taxon>Oscillochloridaceae</taxon>
        <taxon>Candidatus Viridilinea</taxon>
    </lineage>
</organism>
<keyword evidence="1" id="KW-0812">Transmembrane</keyword>
<evidence type="ECO:0000313" key="4">
    <source>
        <dbReference type="Proteomes" id="UP000220527"/>
    </source>
</evidence>
<comment type="caution">
    <text evidence="3">The sequence shown here is derived from an EMBL/GenBank/DDBJ whole genome shotgun (WGS) entry which is preliminary data.</text>
</comment>
<accession>A0A2A6REE3</accession>
<feature type="transmembrane region" description="Helical" evidence="1">
    <location>
        <begin position="312"/>
        <end position="330"/>
    </location>
</feature>
<gene>
    <name evidence="3" type="ORF">CJ255_19380</name>
</gene>
<feature type="transmembrane region" description="Helical" evidence="1">
    <location>
        <begin position="396"/>
        <end position="414"/>
    </location>
</feature>
<feature type="transmembrane region" description="Helical" evidence="1">
    <location>
        <begin position="473"/>
        <end position="496"/>
    </location>
</feature>
<sequence>MIGMQGSRHLTIPIKPLLLWIGMLCLYLLTSAALLDNPDARSAYTMTRGLLLRGELTVPAEDRLDELFEKEGRDGAVYSKYGLVQPIAQIPLFLVAAWLWPANELVATQAAVALVNSFATATALLVLYSLAVALFRSQRIAVALALIYGGATMAWLYATLTYSEPLLTLILILVCRLLLAAEQRPAAAPKLLAAAGLLTGLAILTKYPAVIYVPALLWFAWAISRGARVALFAFMAPLALGVVVLAGYNYWRYEDILNTGYHIKELTRFPRPAWYGFYTLFFSLGKSIFVYAPPLLAAVFFLPQFARQHGAFGRLILLLIASSVIFYAVVRPWSGAWSPGPRYQLPVLPLALLALGTLLGRWPSLAAWQQWGFGASVASGVAVQIPLVAISYNDTLVLLQVITGGVYAWGFWFFDPDYMPLVWQVRILASALARAAGGPSLLPSPLPFSVDRPGQPIDQIACWFARLPPDSGWLVVAVALALSATVCLAALLRAVAGHDRGVVPQS</sequence>
<proteinExistence type="predicted"/>